<sequence>MRPTGVLANSYRTVLLTPHLIVRDRGNLLLNLIFGHGRSPSTTGFHLTGREVKSFATLEAETQPRLKNLGRVEDPLGIKEFFDASH</sequence>
<accession>A0ABN6EZ52</accession>
<dbReference type="EMBL" id="AP024488">
    <property type="protein sequence ID" value="BCS94372.1"/>
    <property type="molecule type" value="Genomic_DNA"/>
</dbReference>
<evidence type="ECO:0000313" key="1">
    <source>
        <dbReference type="EMBL" id="BCS94372.1"/>
    </source>
</evidence>
<protein>
    <submittedName>
        <fullName evidence="1">Uncharacterized protein</fullName>
    </submittedName>
</protein>
<dbReference type="Proteomes" id="UP001320148">
    <property type="component" value="Chromosome"/>
</dbReference>
<evidence type="ECO:0000313" key="2">
    <source>
        <dbReference type="Proteomes" id="UP001320148"/>
    </source>
</evidence>
<proteinExistence type="predicted"/>
<name>A0ABN6EZ52_9BACT</name>
<reference evidence="1 2" key="1">
    <citation type="submission" date="2021-02" db="EMBL/GenBank/DDBJ databases">
        <title>Complete genome of Desulfoluna sp. strain ASN36.</title>
        <authorList>
            <person name="Takahashi A."/>
            <person name="Kojima H."/>
            <person name="Fukui M."/>
        </authorList>
    </citation>
    <scope>NUCLEOTIDE SEQUENCE [LARGE SCALE GENOMIC DNA]</scope>
    <source>
        <strain evidence="1 2">ASN36</strain>
    </source>
</reference>
<keyword evidence="2" id="KW-1185">Reference proteome</keyword>
<organism evidence="1 2">
    <name type="scientific">Desulfoluna limicola</name>
    <dbReference type="NCBI Taxonomy" id="2810562"/>
    <lineage>
        <taxon>Bacteria</taxon>
        <taxon>Pseudomonadati</taxon>
        <taxon>Thermodesulfobacteriota</taxon>
        <taxon>Desulfobacteria</taxon>
        <taxon>Desulfobacterales</taxon>
        <taxon>Desulfolunaceae</taxon>
        <taxon>Desulfoluna</taxon>
    </lineage>
</organism>
<gene>
    <name evidence="1" type="ORF">DSLASN_00040</name>
</gene>